<accession>A0A7Z0EAE0</accession>
<dbReference type="InterPro" id="IPR000795">
    <property type="entry name" value="T_Tr_GTP-bd_dom"/>
</dbReference>
<sequence>MMEADTKQILKQALSRRTIAVISHPDAGKSTLSEALLLHSNAITEAGAIHGKAGRRGTVSDWMEMEKARGISVSSAVLQFTVGDAIVNLVDTPGHADFSEDTFRVLAAVDAVIMLIDAAKGMETQTMKLFEVCKARGLPVITVINKWDRPGQDALELVDEILTRTGMRSMPRNWPVGDSGHMLGLLNPEAMTMNRYTRAPGGAKKVLAEKLSAETAEAEYPLEFQTAVEESSLLELEDQFYDRDAFLAQEATPLFFASAVQNIGVEELLHFIMEQGPPPQARPDAEGTPYELTSDFSGYVFKVQTGMDKAHRDRIAFMRICSGVFERGMVATHAQSGKPFPTKYSQQVFGRDRTTVDTAWPGDVVGLVNASTLRPGDTLHAGQSVLFPPFKPFAPEHFRVGKTGDASKHKQFRKGIEQLDREGVIQVFYSERRGQQRPVLGAVGPMQFEVVSARMESDFGAAVSFDALDYSVARDIDDEAAAILSERQDCEVLYRNDGTPVALFRDPWRLRTVQRDHPHLLPDPPGSATSASVSARR</sequence>
<dbReference type="InterPro" id="IPR005225">
    <property type="entry name" value="Small_GTP-bd"/>
</dbReference>
<dbReference type="SUPFAM" id="SSF50447">
    <property type="entry name" value="Translation proteins"/>
    <property type="match status" value="1"/>
</dbReference>
<dbReference type="EMBL" id="JACCFQ010000001">
    <property type="protein sequence ID" value="NYJ17970.1"/>
    <property type="molecule type" value="Genomic_DNA"/>
</dbReference>
<dbReference type="PROSITE" id="PS00301">
    <property type="entry name" value="G_TR_1"/>
    <property type="match status" value="1"/>
</dbReference>
<dbReference type="InterPro" id="IPR035647">
    <property type="entry name" value="EFG_III/V"/>
</dbReference>
<comment type="caution">
    <text evidence="10">The sequence shown here is derived from an EMBL/GenBank/DDBJ whole genome shotgun (WGS) entry which is preliminary data.</text>
</comment>
<evidence type="ECO:0000256" key="6">
    <source>
        <dbReference type="ARBA" id="ARBA00023134"/>
    </source>
</evidence>
<name>A0A7Z0EAE0_9MICC</name>
<dbReference type="InterPro" id="IPR031157">
    <property type="entry name" value="G_TR_CS"/>
</dbReference>
<dbReference type="GO" id="GO:0016150">
    <property type="term" value="F:translation release factor activity, codon nonspecific"/>
    <property type="evidence" value="ECO:0007669"/>
    <property type="project" value="TreeGrafter"/>
</dbReference>
<dbReference type="PANTHER" id="PTHR43556">
    <property type="entry name" value="PEPTIDE CHAIN RELEASE FACTOR RF3"/>
    <property type="match status" value="1"/>
</dbReference>
<keyword evidence="5" id="KW-0648">Protein biosynthesis</keyword>
<dbReference type="InterPro" id="IPR027417">
    <property type="entry name" value="P-loop_NTPase"/>
</dbReference>
<evidence type="ECO:0000256" key="7">
    <source>
        <dbReference type="NCBIfam" id="TIGR00503"/>
    </source>
</evidence>
<proteinExistence type="inferred from homology"/>
<dbReference type="Gene3D" id="3.40.50.300">
    <property type="entry name" value="P-loop containing nucleotide triphosphate hydrolases"/>
    <property type="match status" value="1"/>
</dbReference>
<dbReference type="GO" id="GO:0005525">
    <property type="term" value="F:GTP binding"/>
    <property type="evidence" value="ECO:0007669"/>
    <property type="project" value="UniProtKB-UniRule"/>
</dbReference>
<evidence type="ECO:0000256" key="2">
    <source>
        <dbReference type="ARBA" id="ARBA00009978"/>
    </source>
</evidence>
<feature type="compositionally biased region" description="Polar residues" evidence="8">
    <location>
        <begin position="527"/>
        <end position="537"/>
    </location>
</feature>
<comment type="similarity">
    <text evidence="2">Belongs to the TRAFAC class translation factor GTPase superfamily. Classic translation factor GTPase family. PrfC subfamily.</text>
</comment>
<dbReference type="InterPro" id="IPR009000">
    <property type="entry name" value="Transl_B-barrel_sf"/>
</dbReference>
<dbReference type="Proteomes" id="UP000560069">
    <property type="component" value="Unassembled WGS sequence"/>
</dbReference>
<dbReference type="NCBIfam" id="TIGR00231">
    <property type="entry name" value="small_GTP"/>
    <property type="match status" value="1"/>
</dbReference>
<dbReference type="InterPro" id="IPR004548">
    <property type="entry name" value="PrfC"/>
</dbReference>
<feature type="region of interest" description="Disordered" evidence="8">
    <location>
        <begin position="515"/>
        <end position="537"/>
    </location>
</feature>
<dbReference type="Pfam" id="PF00009">
    <property type="entry name" value="GTP_EFTU"/>
    <property type="match status" value="1"/>
</dbReference>
<dbReference type="Gene3D" id="3.30.70.3280">
    <property type="entry name" value="Peptide chain release factor 3, domain III"/>
    <property type="match status" value="1"/>
</dbReference>
<dbReference type="PRINTS" id="PR00315">
    <property type="entry name" value="ELONGATNFCT"/>
</dbReference>
<feature type="domain" description="Tr-type G" evidence="9">
    <location>
        <begin position="14"/>
        <end position="280"/>
    </location>
</feature>
<evidence type="ECO:0000256" key="1">
    <source>
        <dbReference type="ARBA" id="ARBA00004496"/>
    </source>
</evidence>
<dbReference type="Pfam" id="PF22042">
    <property type="entry name" value="EF-G_D2"/>
    <property type="match status" value="1"/>
</dbReference>
<dbReference type="PANTHER" id="PTHR43556:SF2">
    <property type="entry name" value="PEPTIDE CHAIN RELEASE FACTOR RF3"/>
    <property type="match status" value="1"/>
</dbReference>
<evidence type="ECO:0000256" key="4">
    <source>
        <dbReference type="ARBA" id="ARBA00022741"/>
    </source>
</evidence>
<evidence type="ECO:0000313" key="10">
    <source>
        <dbReference type="EMBL" id="NYJ17970.1"/>
    </source>
</evidence>
<evidence type="ECO:0000256" key="8">
    <source>
        <dbReference type="SAM" id="MobiDB-lite"/>
    </source>
</evidence>
<dbReference type="Gene3D" id="2.40.30.10">
    <property type="entry name" value="Translation factors"/>
    <property type="match status" value="1"/>
</dbReference>
<gene>
    <name evidence="10" type="ORF">HNR11_002504</name>
</gene>
<dbReference type="Pfam" id="PF16658">
    <property type="entry name" value="RF3_C"/>
    <property type="match status" value="1"/>
</dbReference>
<comment type="subcellular location">
    <subcellularLocation>
        <location evidence="1">Cytoplasm</location>
    </subcellularLocation>
</comment>
<dbReference type="PROSITE" id="PS51722">
    <property type="entry name" value="G_TR_2"/>
    <property type="match status" value="1"/>
</dbReference>
<dbReference type="NCBIfam" id="NF001964">
    <property type="entry name" value="PRK00741.1"/>
    <property type="match status" value="1"/>
</dbReference>
<dbReference type="AlphaFoldDB" id="A0A7Z0EAE0"/>
<dbReference type="InterPro" id="IPR053905">
    <property type="entry name" value="EF-G-like_DII"/>
</dbReference>
<keyword evidence="4" id="KW-0547">Nucleotide-binding</keyword>
<dbReference type="SUPFAM" id="SSF52540">
    <property type="entry name" value="P-loop containing nucleoside triphosphate hydrolases"/>
    <property type="match status" value="1"/>
</dbReference>
<protein>
    <recommendedName>
        <fullName evidence="7">Peptide chain release factor 3</fullName>
    </recommendedName>
</protein>
<keyword evidence="3" id="KW-0963">Cytoplasm</keyword>
<keyword evidence="11" id="KW-1185">Reference proteome</keyword>
<dbReference type="NCBIfam" id="TIGR00503">
    <property type="entry name" value="prfC"/>
    <property type="match status" value="1"/>
</dbReference>
<keyword evidence="6" id="KW-0342">GTP-binding</keyword>
<evidence type="ECO:0000256" key="5">
    <source>
        <dbReference type="ARBA" id="ARBA00022917"/>
    </source>
</evidence>
<dbReference type="GO" id="GO:0005829">
    <property type="term" value="C:cytosol"/>
    <property type="evidence" value="ECO:0007669"/>
    <property type="project" value="TreeGrafter"/>
</dbReference>
<reference evidence="10 11" key="1">
    <citation type="submission" date="2020-07" db="EMBL/GenBank/DDBJ databases">
        <title>Sequencing the genomes of 1000 actinobacteria strains.</title>
        <authorList>
            <person name="Klenk H.-P."/>
        </authorList>
    </citation>
    <scope>NUCLEOTIDE SEQUENCE [LARGE SCALE GENOMIC DNA]</scope>
    <source>
        <strain evidence="10 11">DSM 15664</strain>
    </source>
</reference>
<organism evidence="10 11">
    <name type="scientific">Nesterenkonia sandarakina</name>
    <dbReference type="NCBI Taxonomy" id="272918"/>
    <lineage>
        <taxon>Bacteria</taxon>
        <taxon>Bacillati</taxon>
        <taxon>Actinomycetota</taxon>
        <taxon>Actinomycetes</taxon>
        <taxon>Micrococcales</taxon>
        <taxon>Micrococcaceae</taxon>
        <taxon>Nesterenkonia</taxon>
    </lineage>
</organism>
<evidence type="ECO:0000313" key="11">
    <source>
        <dbReference type="Proteomes" id="UP000560069"/>
    </source>
</evidence>
<dbReference type="GO" id="GO:0003924">
    <property type="term" value="F:GTPase activity"/>
    <property type="evidence" value="ECO:0007669"/>
    <property type="project" value="InterPro"/>
</dbReference>
<evidence type="ECO:0000259" key="9">
    <source>
        <dbReference type="PROSITE" id="PS51722"/>
    </source>
</evidence>
<dbReference type="InterPro" id="IPR032090">
    <property type="entry name" value="RF3_C"/>
</dbReference>
<dbReference type="SUPFAM" id="SSF54980">
    <property type="entry name" value="EF-G C-terminal domain-like"/>
    <property type="match status" value="1"/>
</dbReference>
<evidence type="ECO:0000256" key="3">
    <source>
        <dbReference type="ARBA" id="ARBA00022490"/>
    </source>
</evidence>
<dbReference type="InterPro" id="IPR038467">
    <property type="entry name" value="RF3_dom_3_sf"/>
</dbReference>